<keyword evidence="1" id="KW-0808">Transferase</keyword>
<evidence type="ECO:0000313" key="5">
    <source>
        <dbReference type="Proteomes" id="UP001329313"/>
    </source>
</evidence>
<feature type="domain" description="N-acetyltransferase" evidence="3">
    <location>
        <begin position="44"/>
        <end position="140"/>
    </location>
</feature>
<dbReference type="PANTHER" id="PTHR43877:SF2">
    <property type="entry name" value="AMINOALKYLPHOSPHONATE N-ACETYLTRANSFERASE-RELATED"/>
    <property type="match status" value="1"/>
</dbReference>
<dbReference type="AlphaFoldDB" id="A0AAU0MEP0"/>
<evidence type="ECO:0000313" key="4">
    <source>
        <dbReference type="EMBL" id="WOQ68640.1"/>
    </source>
</evidence>
<reference evidence="4 5" key="1">
    <citation type="submission" date="2023-10" db="EMBL/GenBank/DDBJ databases">
        <title>Y20.</title>
        <authorList>
            <person name="Zhang G."/>
            <person name="Ding Y."/>
        </authorList>
    </citation>
    <scope>NUCLEOTIDE SEQUENCE [LARGE SCALE GENOMIC DNA]</scope>
    <source>
        <strain evidence="4 5">Y20</strain>
    </source>
</reference>
<keyword evidence="5" id="KW-1185">Reference proteome</keyword>
<organism evidence="4 5">
    <name type="scientific">Microbacterium limosum</name>
    <dbReference type="NCBI Taxonomy" id="3079935"/>
    <lineage>
        <taxon>Bacteria</taxon>
        <taxon>Bacillati</taxon>
        <taxon>Actinomycetota</taxon>
        <taxon>Actinomycetes</taxon>
        <taxon>Micrococcales</taxon>
        <taxon>Microbacteriaceae</taxon>
        <taxon>Microbacterium</taxon>
    </lineage>
</organism>
<evidence type="ECO:0000259" key="3">
    <source>
        <dbReference type="Pfam" id="PF00583"/>
    </source>
</evidence>
<proteinExistence type="predicted"/>
<dbReference type="GO" id="GO:0016747">
    <property type="term" value="F:acyltransferase activity, transferring groups other than amino-acyl groups"/>
    <property type="evidence" value="ECO:0007669"/>
    <property type="project" value="InterPro"/>
</dbReference>
<dbReference type="Pfam" id="PF00583">
    <property type="entry name" value="Acetyltransf_1"/>
    <property type="match status" value="1"/>
</dbReference>
<dbReference type="EMBL" id="CP137080">
    <property type="protein sequence ID" value="WOQ68640.1"/>
    <property type="molecule type" value="Genomic_DNA"/>
</dbReference>
<evidence type="ECO:0000256" key="2">
    <source>
        <dbReference type="ARBA" id="ARBA00023315"/>
    </source>
</evidence>
<dbReference type="CDD" id="cd04301">
    <property type="entry name" value="NAT_SF"/>
    <property type="match status" value="1"/>
</dbReference>
<name>A0AAU0MEP0_9MICO</name>
<dbReference type="InterPro" id="IPR016181">
    <property type="entry name" value="Acyl_CoA_acyltransferase"/>
</dbReference>
<protein>
    <submittedName>
        <fullName evidence="4">GNAT family N-acetyltransferase</fullName>
    </submittedName>
</protein>
<keyword evidence="2" id="KW-0012">Acyltransferase</keyword>
<dbReference type="RefSeq" id="WP_330169781.1">
    <property type="nucleotide sequence ID" value="NZ_CP137080.1"/>
</dbReference>
<dbReference type="InterPro" id="IPR000182">
    <property type="entry name" value="GNAT_dom"/>
</dbReference>
<dbReference type="PANTHER" id="PTHR43877">
    <property type="entry name" value="AMINOALKYLPHOSPHONATE N-ACETYLTRANSFERASE-RELATED-RELATED"/>
    <property type="match status" value="1"/>
</dbReference>
<dbReference type="Proteomes" id="UP001329313">
    <property type="component" value="Chromosome"/>
</dbReference>
<evidence type="ECO:0000256" key="1">
    <source>
        <dbReference type="ARBA" id="ARBA00022679"/>
    </source>
</evidence>
<gene>
    <name evidence="4" type="ORF">RYJ27_07865</name>
</gene>
<dbReference type="InterPro" id="IPR050832">
    <property type="entry name" value="Bact_Acetyltransf"/>
</dbReference>
<dbReference type="SUPFAM" id="SSF55729">
    <property type="entry name" value="Acyl-CoA N-acyltransferases (Nat)"/>
    <property type="match status" value="1"/>
</dbReference>
<dbReference type="Gene3D" id="3.40.630.30">
    <property type="match status" value="1"/>
</dbReference>
<sequence length="167" mass="17988">MVLLRESSTDAPDARTLVTEYFGERADIFPGGAYRTVFPDPAAFVPPGGVFLIADPDAHEDGADGPVGCGGIRRIPDGPLGVRYEVKHLYVRPLGRGRGWGRVLLDALEERARGWGAAELVLDTHHTLEAAGSLYARSGFVPVAPYNDNSNATRWYAKPLQRSDAAG</sequence>
<accession>A0AAU0MEP0</accession>
<dbReference type="KEGG" id="mliy:RYJ27_07865"/>